<feature type="compositionally biased region" description="Polar residues" evidence="5">
    <location>
        <begin position="1367"/>
        <end position="1376"/>
    </location>
</feature>
<dbReference type="InterPro" id="IPR027359">
    <property type="entry name" value="Volt_channel_dom_sf"/>
</dbReference>
<evidence type="ECO:0000313" key="10">
    <source>
        <dbReference type="Proteomes" id="UP000186817"/>
    </source>
</evidence>
<dbReference type="PANTHER" id="PTHR10037:SF62">
    <property type="entry name" value="SODIUM CHANNEL PROTEIN 60E"/>
    <property type="match status" value="1"/>
</dbReference>
<feature type="region of interest" description="Disordered" evidence="5">
    <location>
        <begin position="2029"/>
        <end position="2049"/>
    </location>
</feature>
<evidence type="ECO:0000256" key="2">
    <source>
        <dbReference type="ARBA" id="ARBA00022692"/>
    </source>
</evidence>
<keyword evidence="10" id="KW-1185">Reference proteome</keyword>
<evidence type="ECO:0000259" key="7">
    <source>
        <dbReference type="Pfam" id="PF00520"/>
    </source>
</evidence>
<accession>A0A1Q9D8J5</accession>
<evidence type="ECO:0000313" key="9">
    <source>
        <dbReference type="EMBL" id="OLP91466.1"/>
    </source>
</evidence>
<dbReference type="Gene3D" id="3.10.180.10">
    <property type="entry name" value="2,3-Dihydroxybiphenyl 1,2-Dioxygenase, domain 1"/>
    <property type="match status" value="1"/>
</dbReference>
<dbReference type="OrthoDB" id="441018at2759"/>
<dbReference type="Gene3D" id="1.10.287.70">
    <property type="match status" value="2"/>
</dbReference>
<dbReference type="InterPro" id="IPR005821">
    <property type="entry name" value="Ion_trans_dom"/>
</dbReference>
<feature type="transmembrane region" description="Helical" evidence="6">
    <location>
        <begin position="1847"/>
        <end position="1872"/>
    </location>
</feature>
<dbReference type="Pfam" id="PF00520">
    <property type="entry name" value="Ion_trans"/>
    <property type="match status" value="2"/>
</dbReference>
<protein>
    <submittedName>
        <fullName evidence="9">Voltage-dependent T-type calcium channel subunit alpha-1H</fullName>
    </submittedName>
</protein>
<feature type="compositionally biased region" description="Low complexity" evidence="5">
    <location>
        <begin position="711"/>
        <end position="721"/>
    </location>
</feature>
<comment type="subcellular location">
    <subcellularLocation>
        <location evidence="1">Membrane</location>
        <topology evidence="1">Multi-pass membrane protein</topology>
    </subcellularLocation>
</comment>
<feature type="transmembrane region" description="Helical" evidence="6">
    <location>
        <begin position="1139"/>
        <end position="1166"/>
    </location>
</feature>
<feature type="domain" description="Ion transport" evidence="7">
    <location>
        <begin position="928"/>
        <end position="1171"/>
    </location>
</feature>
<dbReference type="PROSITE" id="PS00018">
    <property type="entry name" value="EF_HAND_1"/>
    <property type="match status" value="2"/>
</dbReference>
<feature type="compositionally biased region" description="Basic and acidic residues" evidence="5">
    <location>
        <begin position="1378"/>
        <end position="1392"/>
    </location>
</feature>
<reference evidence="9 10" key="1">
    <citation type="submission" date="2016-02" db="EMBL/GenBank/DDBJ databases">
        <title>Genome analysis of coral dinoflagellate symbionts highlights evolutionary adaptations to a symbiotic lifestyle.</title>
        <authorList>
            <person name="Aranda M."/>
            <person name="Li Y."/>
            <person name="Liew Y.J."/>
            <person name="Baumgarten S."/>
            <person name="Simakov O."/>
            <person name="Wilson M."/>
            <person name="Piel J."/>
            <person name="Ashoor H."/>
            <person name="Bougouffa S."/>
            <person name="Bajic V.B."/>
            <person name="Ryu T."/>
            <person name="Ravasi T."/>
            <person name="Bayer T."/>
            <person name="Micklem G."/>
            <person name="Kim H."/>
            <person name="Bhak J."/>
            <person name="Lajeunesse T.C."/>
            <person name="Voolstra C.R."/>
        </authorList>
    </citation>
    <scope>NUCLEOTIDE SEQUENCE [LARGE SCALE GENOMIC DNA]</scope>
    <source>
        <strain evidence="9 10">CCMP2467</strain>
    </source>
</reference>
<keyword evidence="2 6" id="KW-0812">Transmembrane</keyword>
<feature type="region of interest" description="Disordered" evidence="5">
    <location>
        <begin position="682"/>
        <end position="742"/>
    </location>
</feature>
<feature type="transmembrane region" description="Helical" evidence="6">
    <location>
        <begin position="1671"/>
        <end position="1693"/>
    </location>
</feature>
<comment type="caution">
    <text evidence="9">The sequence shown here is derived from an EMBL/GenBank/DDBJ whole genome shotgun (WGS) entry which is preliminary data.</text>
</comment>
<dbReference type="InterPro" id="IPR018247">
    <property type="entry name" value="EF_Hand_1_Ca_BS"/>
</dbReference>
<evidence type="ECO:0000256" key="4">
    <source>
        <dbReference type="ARBA" id="ARBA00023136"/>
    </source>
</evidence>
<dbReference type="InterPro" id="IPR029068">
    <property type="entry name" value="Glyas_Bleomycin-R_OHBP_Dase"/>
</dbReference>
<dbReference type="InterPro" id="IPR043203">
    <property type="entry name" value="VGCC_Ca_Na"/>
</dbReference>
<evidence type="ECO:0000256" key="3">
    <source>
        <dbReference type="ARBA" id="ARBA00022989"/>
    </source>
</evidence>
<dbReference type="GO" id="GO:0001518">
    <property type="term" value="C:voltage-gated sodium channel complex"/>
    <property type="evidence" value="ECO:0007669"/>
    <property type="project" value="TreeGrafter"/>
</dbReference>
<evidence type="ECO:0000256" key="6">
    <source>
        <dbReference type="SAM" id="Phobius"/>
    </source>
</evidence>
<evidence type="ECO:0000256" key="1">
    <source>
        <dbReference type="ARBA" id="ARBA00004141"/>
    </source>
</evidence>
<dbReference type="Gene3D" id="1.20.120.350">
    <property type="entry name" value="Voltage-gated potassium channels. Chain C"/>
    <property type="match status" value="2"/>
</dbReference>
<feature type="transmembrane region" description="Helical" evidence="6">
    <location>
        <begin position="1029"/>
        <end position="1049"/>
    </location>
</feature>
<feature type="region of interest" description="Disordered" evidence="5">
    <location>
        <begin position="1469"/>
        <end position="1491"/>
    </location>
</feature>
<dbReference type="PANTHER" id="PTHR10037">
    <property type="entry name" value="VOLTAGE-GATED CATION CHANNEL CALCIUM AND SODIUM"/>
    <property type="match status" value="1"/>
</dbReference>
<evidence type="ECO:0000259" key="8">
    <source>
        <dbReference type="Pfam" id="PF13468"/>
    </source>
</evidence>
<keyword evidence="3 6" id="KW-1133">Transmembrane helix</keyword>
<name>A0A1Q9D8J5_SYMMI</name>
<evidence type="ECO:0000256" key="5">
    <source>
        <dbReference type="SAM" id="MobiDB-lite"/>
    </source>
</evidence>
<dbReference type="Pfam" id="PF13468">
    <property type="entry name" value="Glyoxalase_3"/>
    <property type="match status" value="1"/>
</dbReference>
<gene>
    <name evidence="9" type="primary">Cacna1h</name>
    <name evidence="9" type="ORF">AK812_SmicGene26826</name>
</gene>
<feature type="compositionally biased region" description="Low complexity" evidence="5">
    <location>
        <begin position="1409"/>
        <end position="1419"/>
    </location>
</feature>
<dbReference type="InterPro" id="IPR025870">
    <property type="entry name" value="Glyoxalase-like_dom"/>
</dbReference>
<keyword evidence="4 6" id="KW-0472">Membrane</keyword>
<dbReference type="GO" id="GO:0005248">
    <property type="term" value="F:voltage-gated sodium channel activity"/>
    <property type="evidence" value="ECO:0007669"/>
    <property type="project" value="TreeGrafter"/>
</dbReference>
<dbReference type="Proteomes" id="UP000186817">
    <property type="component" value="Unassembled WGS sequence"/>
</dbReference>
<sequence>MGHSPELCVDHLVWCVESVADGMDVFESLTGVRPCVGGQHLGLGTHNALVSLGEGVYCELLAQDPAQSVGTWLGIDCPKKPKLTTFCVQRSDGRGDLSETGKAAAIAGCDIGSIQDFSRQNTEGKTLRWRLASDHHRAGFAALPMAGLVPFLVDWSPNQAEGMKHPSAIAPEGCRLVELRASHPDAPALQKALDALNVKGVVVQSSEPGTPACGFASSSDASPPLSSWGGAGADAPMPTVASLRLQPLHAAPAWCRLVGTPMETRSPLLLLASGHEASWPKLLVDVVFLTRAPDEVVLAVKVFELRHLALRAMARRACQMPFRAATVIATVSFAAAIGEAFVSSGPVTSNALHSPGMLSIQAPVVARSRVQDSSSLWKAGASLALLGLAVGLRPKPRQAKTHVVKLACGSTTFFEQPRVTEIAKEISTVTNLIDVTEHKLEQARSCMEAVEVPTTVSGSRTQRPTLRAARCAGSSRFAGARSRPRHARAERSARRAVGERLVERPMPVVVPRSFDASSVRSKIQQGLRIPQSLRCGARSTQATHVCGSRTRGSIIEVEHVLQQAYDNKFEPAIYKMLSCSRFRTSGLSRRLIPLARFAGTGVWIRGAAVHLHPGARLPDVSKRTYVVSAYERGLCITDIAKLGWFNESHPSKSVAKQNGNSCLTTTCTFSLVFWHRHLKMKTSGGDDESQRPGPGGEVCRSTPQHAQAWADESSGDGLSSDSDLEPVQVNEHERSKHPVHGTAGFRRMRSFQQPAPEVQRALNSLTSFRSALVANQKKMLQLLDDELDRIKGVSGAGVVAPAGRKSQTSANGEVKRLSFPSPFALLPAVQKQRKRRMSWIQKTSPAEPPVPAPEVVPSLLETEVANLTREEKEKIRKDADEQVHKGMLTQLDPELARSVVRKRATAEFGEPQEGGQEPTGRCYQLAMHPCFERFTMSVIFLNAMWISVDIEFNRAEILSEADAGFIVVENLFCLFFTFELIVRLWTYTRKCSALRDIWFLFDVFLVTLMSFETWLVPLAHAITRTTGDTMTGGASVLRVARVLRVLRTARMARLVRLMPELMILIKGMMVACRSVFFTLVLLLMFTYVFSVAFVQFSRGNTVLESPNFFGSMGTAIWTLLLKCILTDQQFIIEAVAEESWIMAALILVFILFGSLTVMNMLLGVLVEAVKTVSTIEREQLEVDFAKKVLWEMIDKGHADEDGDNRISEQEYRKVLHTPEAMTALTSLGVDVEAALDYGKLLFEDGEPLTFGDFMRGILTLRGSNQTTVKDIVDLRKFTADEFSHIHDILSSLCKYVATSGTAGTVSQAQRYVWMFGIPGTGYTKTAFAQKPLAAKCHFDTKTSKSAEGRFLELVGLDPDGWDMPHNQELNGFSSEYSEGDRDVRPPPAKHCEQPLAVPDVLRHARSRSSSRNSGLQSRGSSKKSTAVQETARLLEGLTAFKAKLAASHRQTMQLLEGELEKVRRLPTMSAMPDGSVAPEKLKPSRELKEYRSTSKDYRLRLPGMLGHADDVPGITQFAGTAQPTYTSISLPTAAINQRKRRMSWIHKSGSAVNVEEFESAEQLDESGLPDIAHLTRDEKQKAKKDATDALHNGMLAQLNADVAKENVRNKAAAEFGKTPTDVFKEEGFLARLAGHPMFERITMTVIFLNAIWIGVDIELNHADVLAEADPLFIVAENLFCLFFSAELTIRFLLYTRKIYALRDMWFLFDLFLVLLMIIETWFMPLVHVFSADSAGASTGGLSVLRVARVMRVLRTARMARLVRFMPELMILVKGMMVAFRSVFFTLLLLLLVTYVFSVAFMQFSRGIENLETTMFRTMGNTVETLILGCVLTDQAALIQEVGKDSPIIAALLIVFILVGSLTVMNMLLGVLVEAIKTVSTIEREQLEVDFAKRVLWEMISKGEADSDGDNKISEEEYMNVLRKPEAVTALTSLGVDVEAALDYGKLLFEDGEPLTFGDFMRGILTLRGSNQTTVKDIVDLRKFTGDEFSQVHEVLNGLAQFVMSQAAGHQPPPLQPTLSVSRRQETVAMGCGCSGSSSHDPDRSESNHV</sequence>
<feature type="transmembrane region" description="Helical" evidence="6">
    <location>
        <begin position="1070"/>
        <end position="1096"/>
    </location>
</feature>
<dbReference type="SUPFAM" id="SSF81324">
    <property type="entry name" value="Voltage-gated potassium channels"/>
    <property type="match status" value="2"/>
</dbReference>
<feature type="transmembrane region" description="Helical" evidence="6">
    <location>
        <begin position="1768"/>
        <end position="1796"/>
    </location>
</feature>
<organism evidence="9 10">
    <name type="scientific">Symbiodinium microadriaticum</name>
    <name type="common">Dinoflagellate</name>
    <name type="synonym">Zooxanthella microadriatica</name>
    <dbReference type="NCBI Taxonomy" id="2951"/>
    <lineage>
        <taxon>Eukaryota</taxon>
        <taxon>Sar</taxon>
        <taxon>Alveolata</taxon>
        <taxon>Dinophyceae</taxon>
        <taxon>Suessiales</taxon>
        <taxon>Symbiodiniaceae</taxon>
        <taxon>Symbiodinium</taxon>
    </lineage>
</organism>
<feature type="domain" description="Ion transport" evidence="7">
    <location>
        <begin position="1635"/>
        <end position="1877"/>
    </location>
</feature>
<feature type="domain" description="Glyoxalase-like" evidence="8">
    <location>
        <begin position="9"/>
        <end position="196"/>
    </location>
</feature>
<feature type="compositionally biased region" description="Basic and acidic residues" evidence="5">
    <location>
        <begin position="2039"/>
        <end position="2049"/>
    </location>
</feature>
<feature type="region of interest" description="Disordered" evidence="5">
    <location>
        <begin position="1364"/>
        <end position="1427"/>
    </location>
</feature>
<feature type="transmembrane region" description="Helical" evidence="6">
    <location>
        <begin position="963"/>
        <end position="985"/>
    </location>
</feature>
<feature type="transmembrane region" description="Helical" evidence="6">
    <location>
        <begin position="1108"/>
        <end position="1127"/>
    </location>
</feature>
<feature type="transmembrane region" description="Helical" evidence="6">
    <location>
        <begin position="1705"/>
        <end position="1722"/>
    </location>
</feature>
<proteinExistence type="predicted"/>
<feature type="transmembrane region" description="Helical" evidence="6">
    <location>
        <begin position="997"/>
        <end position="1017"/>
    </location>
</feature>
<feature type="compositionally biased region" description="Basic and acidic residues" evidence="5">
    <location>
        <begin position="1479"/>
        <end position="1491"/>
    </location>
</feature>
<dbReference type="EMBL" id="LSRX01000664">
    <property type="protein sequence ID" value="OLP91466.1"/>
    <property type="molecule type" value="Genomic_DNA"/>
</dbReference>